<feature type="transmembrane region" description="Helical" evidence="2">
    <location>
        <begin position="84"/>
        <end position="107"/>
    </location>
</feature>
<name>A0A8B9AZL3_PHODC</name>
<dbReference type="OrthoDB" id="1936751at2759"/>
<keyword evidence="2" id="KW-1133">Transmembrane helix</keyword>
<evidence type="ECO:0000313" key="3">
    <source>
        <dbReference type="Proteomes" id="UP000228380"/>
    </source>
</evidence>
<keyword evidence="2" id="KW-0812">Transmembrane</keyword>
<gene>
    <name evidence="4" type="primary">LOC103721703</name>
</gene>
<dbReference type="RefSeq" id="XP_038989308.1">
    <property type="nucleotide sequence ID" value="XM_039133380.1"/>
</dbReference>
<sequence length="151" mass="16012">MRGEDQPSRVLYELCSLLLSVLRSPHLAGPEMPPPPTPLPARASTAVAEPRPARRPRPQLSLTGLASLLLGVSLAMMFCGSVTFAIGFILMPWVLGMVMVLSFIGIVSNLSGLGRAILCLSFPSASRVSSNEVPENAIASKPWVLSAYVGI</sequence>
<evidence type="ECO:0000256" key="1">
    <source>
        <dbReference type="SAM" id="MobiDB-lite"/>
    </source>
</evidence>
<keyword evidence="2" id="KW-0472">Membrane</keyword>
<keyword evidence="3" id="KW-1185">Reference proteome</keyword>
<reference evidence="3" key="1">
    <citation type="journal article" date="2019" name="Nat. Commun.">
        <title>Genome-wide association mapping of date palm fruit traits.</title>
        <authorList>
            <person name="Hazzouri K.M."/>
            <person name="Gros-Balthazard M."/>
            <person name="Flowers J.M."/>
            <person name="Copetti D."/>
            <person name="Lemansour A."/>
            <person name="Lebrun M."/>
            <person name="Masmoudi K."/>
            <person name="Ferrand S."/>
            <person name="Dhar M.I."/>
            <person name="Fresquez Z.A."/>
            <person name="Rosas U."/>
            <person name="Zhang J."/>
            <person name="Talag J."/>
            <person name="Lee S."/>
            <person name="Kudrna D."/>
            <person name="Powell R.F."/>
            <person name="Leitch I.J."/>
            <person name="Krueger R.R."/>
            <person name="Wing R.A."/>
            <person name="Amiri K.M.A."/>
            <person name="Purugganan M.D."/>
        </authorList>
    </citation>
    <scope>NUCLEOTIDE SEQUENCE [LARGE SCALE GENOMIC DNA]</scope>
    <source>
        <strain evidence="3">cv. Khalas</strain>
    </source>
</reference>
<evidence type="ECO:0000256" key="2">
    <source>
        <dbReference type="SAM" id="Phobius"/>
    </source>
</evidence>
<reference evidence="4" key="2">
    <citation type="submission" date="2025-08" db="UniProtKB">
        <authorList>
            <consortium name="RefSeq"/>
        </authorList>
    </citation>
    <scope>IDENTIFICATION</scope>
    <source>
        <tissue evidence="4">Young leaves</tissue>
    </source>
</reference>
<evidence type="ECO:0000313" key="4">
    <source>
        <dbReference type="RefSeq" id="XP_038989308.1"/>
    </source>
</evidence>
<protein>
    <submittedName>
        <fullName evidence="4">Uncharacterized protein LOC103721703</fullName>
    </submittedName>
</protein>
<proteinExistence type="predicted"/>
<dbReference type="PANTHER" id="PTHR34781:SF2">
    <property type="entry name" value="TRANSMEMBRANE PROTEIN"/>
    <property type="match status" value="1"/>
</dbReference>
<dbReference type="Proteomes" id="UP000228380">
    <property type="component" value="Chromosome 14"/>
</dbReference>
<dbReference type="AlphaFoldDB" id="A0A8B9AZL3"/>
<dbReference type="GeneID" id="103721703"/>
<dbReference type="PANTHER" id="PTHR34781">
    <property type="entry name" value="TRANSMEMBRANE PROTEIN"/>
    <property type="match status" value="1"/>
</dbReference>
<dbReference type="KEGG" id="pda:103721703"/>
<accession>A0A8B9AZL3</accession>
<feature type="transmembrane region" description="Helical" evidence="2">
    <location>
        <begin position="60"/>
        <end position="78"/>
    </location>
</feature>
<organism evidence="3 4">
    <name type="scientific">Phoenix dactylifera</name>
    <name type="common">Date palm</name>
    <dbReference type="NCBI Taxonomy" id="42345"/>
    <lineage>
        <taxon>Eukaryota</taxon>
        <taxon>Viridiplantae</taxon>
        <taxon>Streptophyta</taxon>
        <taxon>Embryophyta</taxon>
        <taxon>Tracheophyta</taxon>
        <taxon>Spermatophyta</taxon>
        <taxon>Magnoliopsida</taxon>
        <taxon>Liliopsida</taxon>
        <taxon>Arecaceae</taxon>
        <taxon>Coryphoideae</taxon>
        <taxon>Phoeniceae</taxon>
        <taxon>Phoenix</taxon>
    </lineage>
</organism>
<feature type="region of interest" description="Disordered" evidence="1">
    <location>
        <begin position="30"/>
        <end position="57"/>
    </location>
</feature>